<evidence type="ECO:0000313" key="2">
    <source>
        <dbReference type="Proteomes" id="UP000315003"/>
    </source>
</evidence>
<dbReference type="OrthoDB" id="8526978at2"/>
<organism evidence="1 2">
    <name type="scientific">Stieleria bergensis</name>
    <dbReference type="NCBI Taxonomy" id="2528025"/>
    <lineage>
        <taxon>Bacteria</taxon>
        <taxon>Pseudomonadati</taxon>
        <taxon>Planctomycetota</taxon>
        <taxon>Planctomycetia</taxon>
        <taxon>Pirellulales</taxon>
        <taxon>Pirellulaceae</taxon>
        <taxon>Stieleria</taxon>
    </lineage>
</organism>
<dbReference type="AlphaFoldDB" id="A0A517SRT5"/>
<proteinExistence type="predicted"/>
<dbReference type="Gene3D" id="3.40.1160.10">
    <property type="entry name" value="Acetylglutamate kinase-like"/>
    <property type="match status" value="1"/>
</dbReference>
<accession>A0A517SRT5</accession>
<sequence>MSKHPIKRRILKIGGSLLQTDHLAEKLLAWLAKQPPAQTLAIVGGGKLIDAVRELDAQHSLTAKHVHWQCVDLLRVTFQWLASQLTTWEIISNRQQFAEQLKTRRPVTTASMLIAVDSFYFPGLACPLPESWETTTDAIAGWLAIETHADELVLLKSCNSEITNVAELSRQGIVDPALPLLSDRLPTTRLVNFNQIAAPTATSNPDLSLFDPEHP</sequence>
<dbReference type="EMBL" id="CP036272">
    <property type="protein sequence ID" value="QDT58803.1"/>
    <property type="molecule type" value="Genomic_DNA"/>
</dbReference>
<gene>
    <name evidence="1" type="ORF">SV7mr_13040</name>
</gene>
<reference evidence="1 2" key="1">
    <citation type="submission" date="2019-02" db="EMBL/GenBank/DDBJ databases">
        <title>Deep-cultivation of Planctomycetes and their phenomic and genomic characterization uncovers novel biology.</title>
        <authorList>
            <person name="Wiegand S."/>
            <person name="Jogler M."/>
            <person name="Boedeker C."/>
            <person name="Pinto D."/>
            <person name="Vollmers J."/>
            <person name="Rivas-Marin E."/>
            <person name="Kohn T."/>
            <person name="Peeters S.H."/>
            <person name="Heuer A."/>
            <person name="Rast P."/>
            <person name="Oberbeckmann S."/>
            <person name="Bunk B."/>
            <person name="Jeske O."/>
            <person name="Meyerdierks A."/>
            <person name="Storesund J.E."/>
            <person name="Kallscheuer N."/>
            <person name="Luecker S."/>
            <person name="Lage O.M."/>
            <person name="Pohl T."/>
            <person name="Merkel B.J."/>
            <person name="Hornburger P."/>
            <person name="Mueller R.-W."/>
            <person name="Bruemmer F."/>
            <person name="Labrenz M."/>
            <person name="Spormann A.M."/>
            <person name="Op den Camp H."/>
            <person name="Overmann J."/>
            <person name="Amann R."/>
            <person name="Jetten M.S.M."/>
            <person name="Mascher T."/>
            <person name="Medema M.H."/>
            <person name="Devos D.P."/>
            <person name="Kaster A.-K."/>
            <person name="Ovreas L."/>
            <person name="Rohde M."/>
            <person name="Galperin M.Y."/>
            <person name="Jogler C."/>
        </authorList>
    </citation>
    <scope>NUCLEOTIDE SEQUENCE [LARGE SCALE GENOMIC DNA]</scope>
    <source>
        <strain evidence="1 2">SV_7m_r</strain>
    </source>
</reference>
<name>A0A517SRT5_9BACT</name>
<dbReference type="SUPFAM" id="SSF53633">
    <property type="entry name" value="Carbamate kinase-like"/>
    <property type="match status" value="1"/>
</dbReference>
<keyword evidence="2" id="KW-1185">Reference proteome</keyword>
<protein>
    <recommendedName>
        <fullName evidence="3">Amino acid kinase family protein</fullName>
    </recommendedName>
</protein>
<evidence type="ECO:0000313" key="1">
    <source>
        <dbReference type="EMBL" id="QDT58803.1"/>
    </source>
</evidence>
<evidence type="ECO:0008006" key="3">
    <source>
        <dbReference type="Google" id="ProtNLM"/>
    </source>
</evidence>
<dbReference type="Proteomes" id="UP000315003">
    <property type="component" value="Chromosome"/>
</dbReference>
<dbReference type="InterPro" id="IPR036393">
    <property type="entry name" value="AceGlu_kinase-like_sf"/>
</dbReference>
<dbReference type="RefSeq" id="WP_145270208.1">
    <property type="nucleotide sequence ID" value="NZ_CP036272.1"/>
</dbReference>